<feature type="transmembrane region" description="Helical" evidence="8">
    <location>
        <begin position="135"/>
        <end position="153"/>
    </location>
</feature>
<keyword evidence="7 8" id="KW-0472">Membrane</keyword>
<feature type="transmembrane region" description="Helical" evidence="8">
    <location>
        <begin position="293"/>
        <end position="314"/>
    </location>
</feature>
<evidence type="ECO:0000256" key="2">
    <source>
        <dbReference type="ARBA" id="ARBA00007935"/>
    </source>
</evidence>
<dbReference type="InterPro" id="IPR000522">
    <property type="entry name" value="ABC_transptr_permease_BtuC"/>
</dbReference>
<comment type="caution">
    <text evidence="9">The sequence shown here is derived from an EMBL/GenBank/DDBJ whole genome shotgun (WGS) entry which is preliminary data.</text>
</comment>
<feature type="transmembrane region" description="Helical" evidence="8">
    <location>
        <begin position="462"/>
        <end position="482"/>
    </location>
</feature>
<feature type="transmembrane region" description="Helical" evidence="8">
    <location>
        <begin position="620"/>
        <end position="641"/>
    </location>
</feature>
<dbReference type="CDD" id="cd06550">
    <property type="entry name" value="TM_ABC_iron-siderophores_like"/>
    <property type="match status" value="1"/>
</dbReference>
<dbReference type="PANTHER" id="PTHR30472:SF37">
    <property type="entry name" value="FE(3+) DICITRATE TRANSPORT SYSTEM PERMEASE PROTEIN FECD-RELATED"/>
    <property type="match status" value="1"/>
</dbReference>
<dbReference type="InterPro" id="IPR037294">
    <property type="entry name" value="ABC_BtuC-like"/>
</dbReference>
<reference evidence="10" key="1">
    <citation type="journal article" date="2019" name="Int. J. Syst. Evol. Microbiol.">
        <title>The Global Catalogue of Microorganisms (GCM) 10K type strain sequencing project: providing services to taxonomists for standard genome sequencing and annotation.</title>
        <authorList>
            <consortium name="The Broad Institute Genomics Platform"/>
            <consortium name="The Broad Institute Genome Sequencing Center for Infectious Disease"/>
            <person name="Wu L."/>
            <person name="Ma J."/>
        </authorList>
    </citation>
    <scope>NUCLEOTIDE SEQUENCE [LARGE SCALE GENOMIC DNA]</scope>
    <source>
        <strain evidence="10">CCUG 56108</strain>
    </source>
</reference>
<evidence type="ECO:0000256" key="5">
    <source>
        <dbReference type="ARBA" id="ARBA00022692"/>
    </source>
</evidence>
<evidence type="ECO:0000256" key="4">
    <source>
        <dbReference type="ARBA" id="ARBA00022475"/>
    </source>
</evidence>
<keyword evidence="5 8" id="KW-0812">Transmembrane</keyword>
<evidence type="ECO:0000256" key="7">
    <source>
        <dbReference type="ARBA" id="ARBA00023136"/>
    </source>
</evidence>
<keyword evidence="10" id="KW-1185">Reference proteome</keyword>
<feature type="transmembrane region" description="Helical" evidence="8">
    <location>
        <begin position="320"/>
        <end position="341"/>
    </location>
</feature>
<feature type="transmembrane region" description="Helical" evidence="8">
    <location>
        <begin position="581"/>
        <end position="608"/>
    </location>
</feature>
<dbReference type="Gene3D" id="1.10.3470.10">
    <property type="entry name" value="ABC transporter involved in vitamin B12 uptake, BtuC"/>
    <property type="match status" value="2"/>
</dbReference>
<feature type="transmembrane region" description="Helical" evidence="8">
    <location>
        <begin position="106"/>
        <end position="129"/>
    </location>
</feature>
<comment type="similarity">
    <text evidence="2">Belongs to the binding-protein-dependent transport system permease family. FecCD subfamily.</text>
</comment>
<feature type="transmembrane region" description="Helical" evidence="8">
    <location>
        <begin position="160"/>
        <end position="182"/>
    </location>
</feature>
<evidence type="ECO:0000256" key="8">
    <source>
        <dbReference type="SAM" id="Phobius"/>
    </source>
</evidence>
<feature type="transmembrane region" description="Helical" evidence="8">
    <location>
        <begin position="538"/>
        <end position="560"/>
    </location>
</feature>
<dbReference type="NCBIfam" id="NF007866">
    <property type="entry name" value="PRK10577.1-2"/>
    <property type="match status" value="1"/>
</dbReference>
<dbReference type="Pfam" id="PF01032">
    <property type="entry name" value="FecCD"/>
    <property type="match status" value="2"/>
</dbReference>
<comment type="subcellular location">
    <subcellularLocation>
        <location evidence="1">Cell membrane</location>
        <topology evidence="1">Multi-pass membrane protein</topology>
    </subcellularLocation>
</comment>
<dbReference type="RefSeq" id="WP_238208008.1">
    <property type="nucleotide sequence ID" value="NZ_JBHTND010000010.1"/>
</dbReference>
<dbReference type="PANTHER" id="PTHR30472">
    <property type="entry name" value="FERRIC ENTEROBACTIN TRANSPORT SYSTEM PERMEASE PROTEIN"/>
    <property type="match status" value="1"/>
</dbReference>
<name>A0ABW3WX32_9HYPH</name>
<evidence type="ECO:0000256" key="3">
    <source>
        <dbReference type="ARBA" id="ARBA00022448"/>
    </source>
</evidence>
<keyword evidence="6 8" id="KW-1133">Transmembrane helix</keyword>
<dbReference type="Proteomes" id="UP001597176">
    <property type="component" value="Unassembled WGS sequence"/>
</dbReference>
<feature type="transmembrane region" description="Helical" evidence="8">
    <location>
        <begin position="250"/>
        <end position="281"/>
    </location>
</feature>
<organism evidence="9 10">
    <name type="scientific">Methylobacterium marchantiae</name>
    <dbReference type="NCBI Taxonomy" id="600331"/>
    <lineage>
        <taxon>Bacteria</taxon>
        <taxon>Pseudomonadati</taxon>
        <taxon>Pseudomonadota</taxon>
        <taxon>Alphaproteobacteria</taxon>
        <taxon>Hyphomicrobiales</taxon>
        <taxon>Methylobacteriaceae</taxon>
        <taxon>Methylobacterium</taxon>
    </lineage>
</organism>
<evidence type="ECO:0000256" key="6">
    <source>
        <dbReference type="ARBA" id="ARBA00022989"/>
    </source>
</evidence>
<feature type="transmembrane region" description="Helical" evidence="8">
    <location>
        <begin position="73"/>
        <end position="94"/>
    </location>
</feature>
<feature type="transmembrane region" description="Helical" evidence="8">
    <location>
        <begin position="494"/>
        <end position="513"/>
    </location>
</feature>
<dbReference type="SUPFAM" id="SSF81345">
    <property type="entry name" value="ABC transporter involved in vitamin B12 uptake, BtuC"/>
    <property type="match status" value="2"/>
</dbReference>
<evidence type="ECO:0000313" key="9">
    <source>
        <dbReference type="EMBL" id="MFD1301761.1"/>
    </source>
</evidence>
<keyword evidence="3" id="KW-0813">Transport</keyword>
<dbReference type="EMBL" id="JBHTND010000010">
    <property type="protein sequence ID" value="MFD1301761.1"/>
    <property type="molecule type" value="Genomic_DNA"/>
</dbReference>
<feature type="transmembrane region" description="Helical" evidence="8">
    <location>
        <begin position="437"/>
        <end position="456"/>
    </location>
</feature>
<evidence type="ECO:0000313" key="10">
    <source>
        <dbReference type="Proteomes" id="UP001597176"/>
    </source>
</evidence>
<gene>
    <name evidence="9" type="primary">fhuB</name>
    <name evidence="9" type="ORF">ACFQ4G_09215</name>
</gene>
<evidence type="ECO:0000256" key="1">
    <source>
        <dbReference type="ARBA" id="ARBA00004651"/>
    </source>
</evidence>
<keyword evidence="4" id="KW-1003">Cell membrane</keyword>
<sequence length="672" mass="68712">MAEVKLAEPGLDALSSPRSRIGGTALLIGTVALVAGLITLRTLTADMALGPALKALWSPDRNDIAQLVLHESVLPRIVTAWLAGAALALSGTVLQQVLRNPLASSSTLGISAGAQLALALASLFAPGLFSQGREAVALSGSALAVFAVFALGRAKGFAPLGLLLAGLVVELYCGAIQTLLVVLHQERLFGLFIWGAGSLAMNDWTAPAYLAPRLATAAILMASMVRPLAVLDLDDANARSLGLSLGRIRFLAVAVAVALGGFVVAGVGVIGFVGFAAPILVRLTGTRTLRDRLVAASLLGGAMLWLTDSIVLAATPIVQLPTGALAALVGVPMLLWLLPRLRGVGSLHHPDRAASVRIARPWRMVLVGAVSLGLLAGIALTLGRDTAGWHWSVGDGLEEVLPWRLPRIAASLAAGAMLAIAGTLLQRLTGNPLASPEVLGISSGAALGLVAVTVILGTPDRMALLGAGSLGALATLAAILRLGRRPDTVPEQMLLAGIGLTTGFAALLTILMISGDPSVVMLLGWAAGSTARVTPEDAVAALAILVLGAACLPAMTRWLDLLPLGDQTGRSLGLDLRRSRLAILAMAAILTTAATLVAGPLSFVGLVAPQVARLSGLTRAAPQLAGAAIIGALIMVTADFVGRMAFFPYQLPAGLVATLVGGPFLMWLLGRR</sequence>
<feature type="transmembrane region" description="Helical" evidence="8">
    <location>
        <begin position="21"/>
        <end position="40"/>
    </location>
</feature>
<feature type="transmembrane region" description="Helical" evidence="8">
    <location>
        <begin position="403"/>
        <end position="425"/>
    </location>
</feature>
<feature type="transmembrane region" description="Helical" evidence="8">
    <location>
        <begin position="362"/>
        <end position="383"/>
    </location>
</feature>
<protein>
    <submittedName>
        <fullName evidence="9">Fe(3+)-hydroxamate ABC transporter permease FhuB</fullName>
    </submittedName>
</protein>
<feature type="transmembrane region" description="Helical" evidence="8">
    <location>
        <begin position="653"/>
        <end position="670"/>
    </location>
</feature>
<accession>A0ABW3WX32</accession>
<proteinExistence type="inferred from homology"/>